<dbReference type="InterPro" id="IPR000086">
    <property type="entry name" value="NUDIX_hydrolase_dom"/>
</dbReference>
<accession>A0ABD5PWM2</accession>
<sequence>MTTIDDLWYLTTQAEQRAEQVHHQLTDDYEEFLDRSHARRVSRPRFRTLAERIAEFGAPYGAHSVVYRPSGELLLVWHSGVEKWVVPGGEPDPGESFREAAERELAEEAGVEASYRGLAMNVRVEVRCDDYSTWGVLPLFEARVEHPTTPDPDDPDGEITDAEWFDDLPENTRDREDLLAWREFAFD</sequence>
<dbReference type="GO" id="GO:0016787">
    <property type="term" value="F:hydrolase activity"/>
    <property type="evidence" value="ECO:0007669"/>
    <property type="project" value="UniProtKB-KW"/>
</dbReference>
<reference evidence="4 5" key="1">
    <citation type="journal article" date="2019" name="Int. J. Syst. Evol. Microbiol.">
        <title>The Global Catalogue of Microorganisms (GCM) 10K type strain sequencing project: providing services to taxonomists for standard genome sequencing and annotation.</title>
        <authorList>
            <consortium name="The Broad Institute Genomics Platform"/>
            <consortium name="The Broad Institute Genome Sequencing Center for Infectious Disease"/>
            <person name="Wu L."/>
            <person name="Ma J."/>
        </authorList>
    </citation>
    <scope>NUCLEOTIDE SEQUENCE [LARGE SCALE GENOMIC DNA]</scope>
    <source>
        <strain evidence="4 5">XZYJ18</strain>
    </source>
</reference>
<evidence type="ECO:0000256" key="2">
    <source>
        <dbReference type="SAM" id="MobiDB-lite"/>
    </source>
</evidence>
<evidence type="ECO:0000313" key="4">
    <source>
        <dbReference type="EMBL" id="MFC4822872.1"/>
    </source>
</evidence>
<feature type="domain" description="Nudix hydrolase" evidence="3">
    <location>
        <begin position="57"/>
        <end position="187"/>
    </location>
</feature>
<dbReference type="InterPro" id="IPR020476">
    <property type="entry name" value="Nudix_hydrolase"/>
</dbReference>
<dbReference type="PROSITE" id="PS00893">
    <property type="entry name" value="NUDIX_BOX"/>
    <property type="match status" value="1"/>
</dbReference>
<dbReference type="InterPro" id="IPR051325">
    <property type="entry name" value="Nudix_hydrolase_domain"/>
</dbReference>
<dbReference type="Gene3D" id="3.90.79.10">
    <property type="entry name" value="Nucleoside Triphosphate Pyrophosphohydrolase"/>
    <property type="match status" value="1"/>
</dbReference>
<evidence type="ECO:0000259" key="3">
    <source>
        <dbReference type="PROSITE" id="PS51462"/>
    </source>
</evidence>
<dbReference type="PRINTS" id="PR00502">
    <property type="entry name" value="NUDIXFAMILY"/>
</dbReference>
<organism evidence="4 5">
    <name type="scientific">Halorussus aquaticus</name>
    <dbReference type="NCBI Taxonomy" id="2953748"/>
    <lineage>
        <taxon>Archaea</taxon>
        <taxon>Methanobacteriati</taxon>
        <taxon>Methanobacteriota</taxon>
        <taxon>Stenosarchaea group</taxon>
        <taxon>Halobacteria</taxon>
        <taxon>Halobacteriales</taxon>
        <taxon>Haladaptataceae</taxon>
        <taxon>Halorussus</taxon>
    </lineage>
</organism>
<proteinExistence type="predicted"/>
<comment type="caution">
    <text evidence="4">The sequence shown here is derived from an EMBL/GenBank/DDBJ whole genome shotgun (WGS) entry which is preliminary data.</text>
</comment>
<evidence type="ECO:0000256" key="1">
    <source>
        <dbReference type="ARBA" id="ARBA00022801"/>
    </source>
</evidence>
<dbReference type="EMBL" id="JBHSHT010000001">
    <property type="protein sequence ID" value="MFC4822872.1"/>
    <property type="molecule type" value="Genomic_DNA"/>
</dbReference>
<dbReference type="RefSeq" id="WP_254267616.1">
    <property type="nucleotide sequence ID" value="NZ_CP100400.1"/>
</dbReference>
<dbReference type="InterPro" id="IPR015797">
    <property type="entry name" value="NUDIX_hydrolase-like_dom_sf"/>
</dbReference>
<evidence type="ECO:0000313" key="5">
    <source>
        <dbReference type="Proteomes" id="UP001595945"/>
    </source>
</evidence>
<keyword evidence="5" id="KW-1185">Reference proteome</keyword>
<feature type="region of interest" description="Disordered" evidence="2">
    <location>
        <begin position="145"/>
        <end position="170"/>
    </location>
</feature>
<dbReference type="InterPro" id="IPR020084">
    <property type="entry name" value="NUDIX_hydrolase_CS"/>
</dbReference>
<protein>
    <submittedName>
        <fullName evidence="4">NUDIX domain-containing protein</fullName>
    </submittedName>
</protein>
<dbReference type="Proteomes" id="UP001595945">
    <property type="component" value="Unassembled WGS sequence"/>
</dbReference>
<gene>
    <name evidence="4" type="ORF">ACFO9K_01215</name>
</gene>
<dbReference type="AlphaFoldDB" id="A0ABD5PWM2"/>
<dbReference type="PANTHER" id="PTHR21340:SF0">
    <property type="entry name" value="BIS(5'-NUCLEOSYL)-TETRAPHOSPHATASE [ASYMMETRICAL]"/>
    <property type="match status" value="1"/>
</dbReference>
<name>A0ABD5PWM2_9EURY</name>
<dbReference type="PROSITE" id="PS51462">
    <property type="entry name" value="NUDIX"/>
    <property type="match status" value="1"/>
</dbReference>
<dbReference type="Pfam" id="PF00293">
    <property type="entry name" value="NUDIX"/>
    <property type="match status" value="1"/>
</dbReference>
<keyword evidence="1" id="KW-0378">Hydrolase</keyword>
<feature type="compositionally biased region" description="Acidic residues" evidence="2">
    <location>
        <begin position="151"/>
        <end position="169"/>
    </location>
</feature>
<dbReference type="SUPFAM" id="SSF55811">
    <property type="entry name" value="Nudix"/>
    <property type="match status" value="1"/>
</dbReference>
<dbReference type="PANTHER" id="PTHR21340">
    <property type="entry name" value="DIADENOSINE 5,5-P1,P4-TETRAPHOSPHATE PYROPHOSPHOHYDROLASE MUTT"/>
    <property type="match status" value="1"/>
</dbReference>
<dbReference type="GeneID" id="73046086"/>